<proteinExistence type="predicted"/>
<organism evidence="2">
    <name type="scientific">Vannella robusta</name>
    <dbReference type="NCBI Taxonomy" id="1487602"/>
    <lineage>
        <taxon>Eukaryota</taxon>
        <taxon>Amoebozoa</taxon>
        <taxon>Discosea</taxon>
        <taxon>Flabellinia</taxon>
        <taxon>Vannellidae</taxon>
        <taxon>Vannella</taxon>
    </lineage>
</organism>
<feature type="region of interest" description="Disordered" evidence="1">
    <location>
        <begin position="35"/>
        <end position="77"/>
    </location>
</feature>
<gene>
    <name evidence="2" type="ORF">VSP0166_LOCUS7497</name>
</gene>
<sequence length="225" mass="25766">MPAEASHETPILDNHIVLPNLIDYTDAEFSDTDSFNSDFECSSDEESKITQNQQKTDIQLQNAGDMSEESSDDEDSSQIDACKIFKDALLQLEANITWDAVTEEFKELRSDWRQRVRDAEDPTIAVQVLIDFSKHLLPEAMYDPEYITDEWTLHASTPNLTYNMLCGLLLALEETLNDEFNTFSESWNDLVDSWRETLEEAEEAGDYGSDDYCAKYEEAYSDVSF</sequence>
<evidence type="ECO:0000313" key="2">
    <source>
        <dbReference type="EMBL" id="CAE2216786.1"/>
    </source>
</evidence>
<evidence type="ECO:0000256" key="1">
    <source>
        <dbReference type="SAM" id="MobiDB-lite"/>
    </source>
</evidence>
<feature type="compositionally biased region" description="Acidic residues" evidence="1">
    <location>
        <begin position="66"/>
        <end position="77"/>
    </location>
</feature>
<name>A0A7S4I2M4_9EUKA</name>
<reference evidence="2" key="1">
    <citation type="submission" date="2021-01" db="EMBL/GenBank/DDBJ databases">
        <authorList>
            <person name="Corre E."/>
            <person name="Pelletier E."/>
            <person name="Niang G."/>
            <person name="Scheremetjew M."/>
            <person name="Finn R."/>
            <person name="Kale V."/>
            <person name="Holt S."/>
            <person name="Cochrane G."/>
            <person name="Meng A."/>
            <person name="Brown T."/>
            <person name="Cohen L."/>
        </authorList>
    </citation>
    <scope>NUCLEOTIDE SEQUENCE</scope>
    <source>
        <strain evidence="2">DIVA3 518/3/11/1/6</strain>
    </source>
</reference>
<feature type="compositionally biased region" description="Polar residues" evidence="1">
    <location>
        <begin position="49"/>
        <end position="64"/>
    </location>
</feature>
<dbReference type="EMBL" id="HBKP01010632">
    <property type="protein sequence ID" value="CAE2216786.1"/>
    <property type="molecule type" value="Transcribed_RNA"/>
</dbReference>
<dbReference type="AlphaFoldDB" id="A0A7S4I2M4"/>
<protein>
    <submittedName>
        <fullName evidence="2">Uncharacterized protein</fullName>
    </submittedName>
</protein>
<accession>A0A7S4I2M4</accession>